<dbReference type="InterPro" id="IPR035926">
    <property type="entry name" value="NusB-like_sf"/>
</dbReference>
<name>X0X137_9ZZZZ</name>
<evidence type="ECO:0000313" key="3">
    <source>
        <dbReference type="EMBL" id="GAG30368.1"/>
    </source>
</evidence>
<dbReference type="SUPFAM" id="SSF48013">
    <property type="entry name" value="NusB-like"/>
    <property type="match status" value="1"/>
</dbReference>
<dbReference type="Gene3D" id="1.10.940.10">
    <property type="entry name" value="NusB-like"/>
    <property type="match status" value="1"/>
</dbReference>
<dbReference type="GO" id="GO:0003723">
    <property type="term" value="F:RNA binding"/>
    <property type="evidence" value="ECO:0007669"/>
    <property type="project" value="UniProtKB-KW"/>
</dbReference>
<reference evidence="3" key="1">
    <citation type="journal article" date="2014" name="Front. Microbiol.">
        <title>High frequency of phylogenetically diverse reductive dehalogenase-homologous genes in deep subseafloor sedimentary metagenomes.</title>
        <authorList>
            <person name="Kawai M."/>
            <person name="Futagami T."/>
            <person name="Toyoda A."/>
            <person name="Takaki Y."/>
            <person name="Nishi S."/>
            <person name="Hori S."/>
            <person name="Arai W."/>
            <person name="Tsubouchi T."/>
            <person name="Morono Y."/>
            <person name="Uchiyama I."/>
            <person name="Ito T."/>
            <person name="Fujiyama A."/>
            <person name="Inagaki F."/>
            <person name="Takami H."/>
        </authorList>
    </citation>
    <scope>NUCLEOTIDE SEQUENCE</scope>
    <source>
        <strain evidence="3">Expedition CK06-06</strain>
    </source>
</reference>
<feature type="non-terminal residue" evidence="3">
    <location>
        <position position="77"/>
    </location>
</feature>
<proteinExistence type="predicted"/>
<evidence type="ECO:0000256" key="1">
    <source>
        <dbReference type="ARBA" id="ARBA00022884"/>
    </source>
</evidence>
<dbReference type="Pfam" id="PF01029">
    <property type="entry name" value="NusB"/>
    <property type="match status" value="1"/>
</dbReference>
<accession>X0X137</accession>
<keyword evidence="1" id="KW-0694">RNA-binding</keyword>
<comment type="caution">
    <text evidence="3">The sequence shown here is derived from an EMBL/GenBank/DDBJ whole genome shotgun (WGS) entry which is preliminary data.</text>
</comment>
<gene>
    <name evidence="3" type="ORF">S01H1_66397</name>
</gene>
<dbReference type="InterPro" id="IPR006027">
    <property type="entry name" value="NusB_RsmB_TIM44"/>
</dbReference>
<dbReference type="EMBL" id="BARS01043898">
    <property type="protein sequence ID" value="GAG30368.1"/>
    <property type="molecule type" value="Genomic_DNA"/>
</dbReference>
<dbReference type="AlphaFoldDB" id="X0X137"/>
<feature type="domain" description="NusB/RsmB/TIM44" evidence="2">
    <location>
        <begin position="5"/>
        <end position="76"/>
    </location>
</feature>
<protein>
    <recommendedName>
        <fullName evidence="2">NusB/RsmB/TIM44 domain-containing protein</fullName>
    </recommendedName>
</protein>
<evidence type="ECO:0000259" key="2">
    <source>
        <dbReference type="Pfam" id="PF01029"/>
    </source>
</evidence>
<dbReference type="GO" id="GO:0006355">
    <property type="term" value="P:regulation of DNA-templated transcription"/>
    <property type="evidence" value="ECO:0007669"/>
    <property type="project" value="InterPro"/>
</dbReference>
<sequence length="77" mass="8529">MGFRRKARVIALQVLYELTFTAHEPMESLARLASEKALPPEACDFSSELIQGVLDSKSKLDGFIGRFAPAFPVEQMA</sequence>
<organism evidence="3">
    <name type="scientific">marine sediment metagenome</name>
    <dbReference type="NCBI Taxonomy" id="412755"/>
    <lineage>
        <taxon>unclassified sequences</taxon>
        <taxon>metagenomes</taxon>
        <taxon>ecological metagenomes</taxon>
    </lineage>
</organism>